<organism evidence="1 2">
    <name type="scientific">Paenibacillus woosongensis</name>
    <dbReference type="NCBI Taxonomy" id="307580"/>
    <lineage>
        <taxon>Bacteria</taxon>
        <taxon>Bacillati</taxon>
        <taxon>Bacillota</taxon>
        <taxon>Bacilli</taxon>
        <taxon>Bacillales</taxon>
        <taxon>Paenibacillaceae</taxon>
        <taxon>Paenibacillus</taxon>
    </lineage>
</organism>
<dbReference type="Gene3D" id="3.40.50.300">
    <property type="entry name" value="P-loop containing nucleotide triphosphate hydrolases"/>
    <property type="match status" value="1"/>
</dbReference>
<dbReference type="AlphaFoldDB" id="A0A7X2Z539"/>
<dbReference type="EMBL" id="WNZW01000009">
    <property type="protein sequence ID" value="MUG46969.1"/>
    <property type="molecule type" value="Genomic_DNA"/>
</dbReference>
<evidence type="ECO:0000313" key="1">
    <source>
        <dbReference type="EMBL" id="MUG46969.1"/>
    </source>
</evidence>
<reference evidence="1 2" key="1">
    <citation type="submission" date="2019-11" db="EMBL/GenBank/DDBJ databases">
        <title>Draft genome sequences of five Paenibacillus species of dairy origin.</title>
        <authorList>
            <person name="Olajide A.M."/>
            <person name="Chen S."/>
            <person name="Lapointe G."/>
        </authorList>
    </citation>
    <scope>NUCLEOTIDE SEQUENCE [LARGE SCALE GENOMIC DNA]</scope>
    <source>
        <strain evidence="1 2">12CR55</strain>
    </source>
</reference>
<dbReference type="InterPro" id="IPR027417">
    <property type="entry name" value="P-loop_NTPase"/>
</dbReference>
<comment type="caution">
    <text evidence="1">The sequence shown here is derived from an EMBL/GenBank/DDBJ whole genome shotgun (WGS) entry which is preliminary data.</text>
</comment>
<gene>
    <name evidence="1" type="ORF">GNP95_18505</name>
</gene>
<accession>A0A7X2Z539</accession>
<evidence type="ECO:0000313" key="2">
    <source>
        <dbReference type="Proteomes" id="UP000447876"/>
    </source>
</evidence>
<dbReference type="Proteomes" id="UP000447876">
    <property type="component" value="Unassembled WGS sequence"/>
</dbReference>
<sequence>MLKGLIFIGGVHGVGKTTICESLVNTYQIPAYSASNIISKLKKQNLPSEKLIPDIDINQALLIAGLKDIKAMKNIFFLDGHFCLLNEKRDISKISDQVFQQIEPIAFIIVTDTVSRIVERLKRRDNIDYEFNLIEQFQNEEIRHAVSLSHNLNIPHYIYNQNLHSENDIHKFITELGVVK</sequence>
<dbReference type="SUPFAM" id="SSF52540">
    <property type="entry name" value="P-loop containing nucleoside triphosphate hydrolases"/>
    <property type="match status" value="1"/>
</dbReference>
<protein>
    <submittedName>
        <fullName evidence="1">AAA family ATPase</fullName>
    </submittedName>
</protein>
<name>A0A7X2Z539_9BACL</name>
<dbReference type="Pfam" id="PF13207">
    <property type="entry name" value="AAA_17"/>
    <property type="match status" value="1"/>
</dbReference>
<proteinExistence type="predicted"/>